<keyword evidence="3" id="KW-0963">Cytoplasm</keyword>
<dbReference type="GO" id="GO:0003676">
    <property type="term" value="F:nucleic acid binding"/>
    <property type="evidence" value="ECO:0007669"/>
    <property type="project" value="InterPro"/>
</dbReference>
<dbReference type="Gene3D" id="3.40.1350.10">
    <property type="match status" value="1"/>
</dbReference>
<gene>
    <name evidence="14" type="ORF">SAMN04244560_00351</name>
</gene>
<dbReference type="Pfam" id="PF03838">
    <property type="entry name" value="RecU"/>
    <property type="match status" value="1"/>
</dbReference>
<comment type="similarity">
    <text evidence="12">Belongs to the RecU family.</text>
</comment>
<evidence type="ECO:0000256" key="8">
    <source>
        <dbReference type="ARBA" id="ARBA00022801"/>
    </source>
</evidence>
<evidence type="ECO:0000256" key="3">
    <source>
        <dbReference type="ARBA" id="ARBA00022490"/>
    </source>
</evidence>
<dbReference type="SUPFAM" id="SSF52980">
    <property type="entry name" value="Restriction endonuclease-like"/>
    <property type="match status" value="1"/>
</dbReference>
<evidence type="ECO:0000313" key="15">
    <source>
        <dbReference type="Proteomes" id="UP000183404"/>
    </source>
</evidence>
<dbReference type="GO" id="GO:0016787">
    <property type="term" value="F:hydrolase activity"/>
    <property type="evidence" value="ECO:0007669"/>
    <property type="project" value="UniProtKB-KW"/>
</dbReference>
<keyword evidence="4" id="KW-0540">Nuclease</keyword>
<dbReference type="GO" id="GO:0006310">
    <property type="term" value="P:DNA recombination"/>
    <property type="evidence" value="ECO:0007669"/>
    <property type="project" value="UniProtKB-KW"/>
</dbReference>
<dbReference type="InterPro" id="IPR004612">
    <property type="entry name" value="Resolv_RecU"/>
</dbReference>
<keyword evidence="9" id="KW-0460">Magnesium</keyword>
<evidence type="ECO:0000256" key="11">
    <source>
        <dbReference type="ARBA" id="ARBA00023204"/>
    </source>
</evidence>
<dbReference type="GO" id="GO:0004519">
    <property type="term" value="F:endonuclease activity"/>
    <property type="evidence" value="ECO:0007669"/>
    <property type="project" value="UniProtKB-KW"/>
</dbReference>
<keyword evidence="5" id="KW-0479">Metal-binding</keyword>
<evidence type="ECO:0000256" key="1">
    <source>
        <dbReference type="ARBA" id="ARBA00001946"/>
    </source>
</evidence>
<dbReference type="InterPro" id="IPR011856">
    <property type="entry name" value="tRNA_endonuc-like_dom_sf"/>
</dbReference>
<evidence type="ECO:0000256" key="13">
    <source>
        <dbReference type="ARBA" id="ARBA00029523"/>
    </source>
</evidence>
<protein>
    <recommendedName>
        <fullName evidence="13">Holliday junction resolvase RecU</fullName>
    </recommendedName>
</protein>
<keyword evidence="11" id="KW-0234">DNA repair</keyword>
<sequence>MQKGGALEELIENLAVQLRLSGQGILLKQNVLWVNYNGRVFPKKGAPVDFLGVVKGVPIALECKETASDRIQLTESHFSEKEKAFLQDFEKAGGKAFLIFAFWKHNAIYLVQYKDFVQFNKKSITSRDAQKIGQKVNLNVQNFVFQLTGNQ</sequence>
<evidence type="ECO:0000313" key="14">
    <source>
        <dbReference type="EMBL" id="SDF17079.1"/>
    </source>
</evidence>
<proteinExistence type="inferred from homology"/>
<keyword evidence="10" id="KW-0233">DNA recombination</keyword>
<evidence type="ECO:0000256" key="6">
    <source>
        <dbReference type="ARBA" id="ARBA00022759"/>
    </source>
</evidence>
<dbReference type="GO" id="GO:0005737">
    <property type="term" value="C:cytoplasm"/>
    <property type="evidence" value="ECO:0007669"/>
    <property type="project" value="UniProtKB-SubCell"/>
</dbReference>
<evidence type="ECO:0000256" key="4">
    <source>
        <dbReference type="ARBA" id="ARBA00022722"/>
    </source>
</evidence>
<dbReference type="EMBL" id="FNBS01000005">
    <property type="protein sequence ID" value="SDF17079.1"/>
    <property type="molecule type" value="Genomic_DNA"/>
</dbReference>
<evidence type="ECO:0000256" key="5">
    <source>
        <dbReference type="ARBA" id="ARBA00022723"/>
    </source>
</evidence>
<name>A0A1G7IXR6_THETY</name>
<keyword evidence="7" id="KW-0227">DNA damage</keyword>
<keyword evidence="8" id="KW-0378">Hydrolase</keyword>
<comment type="subcellular location">
    <subcellularLocation>
        <location evidence="2">Cytoplasm</location>
    </subcellularLocation>
</comment>
<evidence type="ECO:0000256" key="9">
    <source>
        <dbReference type="ARBA" id="ARBA00022842"/>
    </source>
</evidence>
<dbReference type="AlphaFoldDB" id="A0A1G7IXR6"/>
<dbReference type="InterPro" id="IPR011335">
    <property type="entry name" value="Restrct_endonuc-II-like"/>
</dbReference>
<evidence type="ECO:0000256" key="7">
    <source>
        <dbReference type="ARBA" id="ARBA00022763"/>
    </source>
</evidence>
<accession>A0A1G7IXR6</accession>
<dbReference type="Proteomes" id="UP000183404">
    <property type="component" value="Unassembled WGS sequence"/>
</dbReference>
<organism evidence="14 15">
    <name type="scientific">Thermoanaerobacter thermohydrosulfuricus</name>
    <name type="common">Clostridium thermohydrosulfuricum</name>
    <dbReference type="NCBI Taxonomy" id="1516"/>
    <lineage>
        <taxon>Bacteria</taxon>
        <taxon>Bacillati</taxon>
        <taxon>Bacillota</taxon>
        <taxon>Clostridia</taxon>
        <taxon>Thermoanaerobacterales</taxon>
        <taxon>Thermoanaerobacteraceae</taxon>
        <taxon>Thermoanaerobacter</taxon>
    </lineage>
</organism>
<keyword evidence="6" id="KW-0255">Endonuclease</keyword>
<dbReference type="RefSeq" id="WP_074592056.1">
    <property type="nucleotide sequence ID" value="NZ_FNBS01000005.1"/>
</dbReference>
<evidence type="ECO:0000256" key="10">
    <source>
        <dbReference type="ARBA" id="ARBA00023172"/>
    </source>
</evidence>
<evidence type="ECO:0000256" key="12">
    <source>
        <dbReference type="ARBA" id="ARBA00023447"/>
    </source>
</evidence>
<comment type="cofactor">
    <cofactor evidence="1">
        <name>Mg(2+)</name>
        <dbReference type="ChEBI" id="CHEBI:18420"/>
    </cofactor>
</comment>
<reference evidence="14 15" key="1">
    <citation type="submission" date="2016-10" db="EMBL/GenBank/DDBJ databases">
        <authorList>
            <person name="de Groot N.N."/>
        </authorList>
    </citation>
    <scope>NUCLEOTIDE SEQUENCE [LARGE SCALE GENOMIC DNA]</scope>
    <source>
        <strain evidence="14 15">DSM 569</strain>
    </source>
</reference>
<dbReference type="GO" id="GO:0046872">
    <property type="term" value="F:metal ion binding"/>
    <property type="evidence" value="ECO:0007669"/>
    <property type="project" value="UniProtKB-KW"/>
</dbReference>
<evidence type="ECO:0000256" key="2">
    <source>
        <dbReference type="ARBA" id="ARBA00004496"/>
    </source>
</evidence>
<dbReference type="GO" id="GO:0006281">
    <property type="term" value="P:DNA repair"/>
    <property type="evidence" value="ECO:0007669"/>
    <property type="project" value="UniProtKB-KW"/>
</dbReference>